<keyword evidence="7 8" id="KW-0472">Membrane</keyword>
<evidence type="ECO:0000256" key="6">
    <source>
        <dbReference type="ARBA" id="ARBA00022989"/>
    </source>
</evidence>
<feature type="domain" description="Casparian strip membrane protein" evidence="10">
    <location>
        <begin position="33"/>
        <end position="178"/>
    </location>
</feature>
<dbReference type="InterPro" id="IPR006702">
    <property type="entry name" value="CASP_dom"/>
</dbReference>
<feature type="transmembrane region" description="Helical" evidence="8">
    <location>
        <begin position="35"/>
        <end position="58"/>
    </location>
</feature>
<dbReference type="AlphaFoldDB" id="A0A5P1EC17"/>
<dbReference type="EMBL" id="CM007387">
    <property type="protein sequence ID" value="ONK63425.1"/>
    <property type="molecule type" value="Genomic_DNA"/>
</dbReference>
<dbReference type="Gramene" id="ONK63425">
    <property type="protein sequence ID" value="ONK63425"/>
    <property type="gene ID" value="A4U43_C07F15020"/>
</dbReference>
<evidence type="ECO:0000256" key="4">
    <source>
        <dbReference type="ARBA" id="ARBA00022475"/>
    </source>
</evidence>
<evidence type="ECO:0000256" key="3">
    <source>
        <dbReference type="ARBA" id="ARBA00011489"/>
    </source>
</evidence>
<dbReference type="InterPro" id="IPR006459">
    <property type="entry name" value="CASP/CASPL"/>
</dbReference>
<evidence type="ECO:0000256" key="1">
    <source>
        <dbReference type="ARBA" id="ARBA00004651"/>
    </source>
</evidence>
<evidence type="ECO:0000313" key="12">
    <source>
        <dbReference type="Proteomes" id="UP000243459"/>
    </source>
</evidence>
<dbReference type="InterPro" id="IPR044173">
    <property type="entry name" value="CASPL"/>
</dbReference>
<dbReference type="PANTHER" id="PTHR36488:SF8">
    <property type="entry name" value="CASP-LIKE PROTEIN 1U1"/>
    <property type="match status" value="1"/>
</dbReference>
<dbReference type="Proteomes" id="UP000243459">
    <property type="component" value="Chromosome 7"/>
</dbReference>
<evidence type="ECO:0000313" key="11">
    <source>
        <dbReference type="EMBL" id="ONK63425.1"/>
    </source>
</evidence>
<comment type="subunit">
    <text evidence="3 8">Homodimer and heterodimers.</text>
</comment>
<evidence type="ECO:0000259" key="10">
    <source>
        <dbReference type="Pfam" id="PF04535"/>
    </source>
</evidence>
<keyword evidence="12" id="KW-1185">Reference proteome</keyword>
<evidence type="ECO:0000256" key="7">
    <source>
        <dbReference type="ARBA" id="ARBA00023136"/>
    </source>
</evidence>
<evidence type="ECO:0000256" key="8">
    <source>
        <dbReference type="RuleBase" id="RU361233"/>
    </source>
</evidence>
<comment type="similarity">
    <text evidence="2 8">Belongs to the Casparian strip membrane proteins (CASP) family.</text>
</comment>
<proteinExistence type="inferred from homology"/>
<reference evidence="12" key="1">
    <citation type="journal article" date="2017" name="Nat. Commun.">
        <title>The asparagus genome sheds light on the origin and evolution of a young Y chromosome.</title>
        <authorList>
            <person name="Harkess A."/>
            <person name="Zhou J."/>
            <person name="Xu C."/>
            <person name="Bowers J.E."/>
            <person name="Van der Hulst R."/>
            <person name="Ayyampalayam S."/>
            <person name="Mercati F."/>
            <person name="Riccardi P."/>
            <person name="McKain M.R."/>
            <person name="Kakrana A."/>
            <person name="Tang H."/>
            <person name="Ray J."/>
            <person name="Groenendijk J."/>
            <person name="Arikit S."/>
            <person name="Mathioni S.M."/>
            <person name="Nakano M."/>
            <person name="Shan H."/>
            <person name="Telgmann-Rauber A."/>
            <person name="Kanno A."/>
            <person name="Yue Z."/>
            <person name="Chen H."/>
            <person name="Li W."/>
            <person name="Chen Y."/>
            <person name="Xu X."/>
            <person name="Zhang Y."/>
            <person name="Luo S."/>
            <person name="Chen H."/>
            <person name="Gao J."/>
            <person name="Mao Z."/>
            <person name="Pires J.C."/>
            <person name="Luo M."/>
            <person name="Kudrna D."/>
            <person name="Wing R.A."/>
            <person name="Meyers B.C."/>
            <person name="Yi K."/>
            <person name="Kong H."/>
            <person name="Lavrijsen P."/>
            <person name="Sunseri F."/>
            <person name="Falavigna A."/>
            <person name="Ye Y."/>
            <person name="Leebens-Mack J.H."/>
            <person name="Chen G."/>
        </authorList>
    </citation>
    <scope>NUCLEOTIDE SEQUENCE [LARGE SCALE GENOMIC DNA]</scope>
    <source>
        <strain evidence="12">cv. DH0086</strain>
    </source>
</reference>
<feature type="compositionally biased region" description="Low complexity" evidence="9">
    <location>
        <begin position="7"/>
        <end position="23"/>
    </location>
</feature>
<dbReference type="GO" id="GO:0005886">
    <property type="term" value="C:plasma membrane"/>
    <property type="evidence" value="ECO:0007669"/>
    <property type="project" value="UniProtKB-SubCell"/>
</dbReference>
<dbReference type="Pfam" id="PF04535">
    <property type="entry name" value="CASP_dom"/>
    <property type="match status" value="1"/>
</dbReference>
<name>A0A5P1EC17_ASPOF</name>
<comment type="subcellular location">
    <subcellularLocation>
        <location evidence="1 8">Cell membrane</location>
        <topology evidence="1 8">Multi-pass membrane protein</topology>
    </subcellularLocation>
</comment>
<organism evidence="11 12">
    <name type="scientific">Asparagus officinalis</name>
    <name type="common">Garden asparagus</name>
    <dbReference type="NCBI Taxonomy" id="4686"/>
    <lineage>
        <taxon>Eukaryota</taxon>
        <taxon>Viridiplantae</taxon>
        <taxon>Streptophyta</taxon>
        <taxon>Embryophyta</taxon>
        <taxon>Tracheophyta</taxon>
        <taxon>Spermatophyta</taxon>
        <taxon>Magnoliopsida</taxon>
        <taxon>Liliopsida</taxon>
        <taxon>Asparagales</taxon>
        <taxon>Asparagaceae</taxon>
        <taxon>Asparagoideae</taxon>
        <taxon>Asparagus</taxon>
    </lineage>
</organism>
<keyword evidence="6 8" id="KW-1133">Transmembrane helix</keyword>
<evidence type="ECO:0000256" key="5">
    <source>
        <dbReference type="ARBA" id="ARBA00022692"/>
    </source>
</evidence>
<dbReference type="NCBIfam" id="TIGR01569">
    <property type="entry name" value="A_tha_TIGR01569"/>
    <property type="match status" value="1"/>
</dbReference>
<dbReference type="OMA" id="WSYMSST"/>
<evidence type="ECO:0000256" key="9">
    <source>
        <dbReference type="SAM" id="MobiDB-lite"/>
    </source>
</evidence>
<keyword evidence="5 8" id="KW-0812">Transmembrane</keyword>
<sequence>MEMQSKPGPNGTPGTFPSPSPGFARPSLPSSADRILGIIVRGIAVVLILVATILMGAAKQSKTVVTSTDDYTNTVYTDTVTIKSTYFIAANALSFFFSTVSFALTIINRSSFANLPLLYIIDQVTVVLLFTSNGAAAAITMALKKGNDEFGWAKICSLAGKFCSEVTAAIVLSMFAALAYVLLLLLSIIALHKRS</sequence>
<evidence type="ECO:0000256" key="2">
    <source>
        <dbReference type="ARBA" id="ARBA00007651"/>
    </source>
</evidence>
<gene>
    <name evidence="11" type="ORF">A4U43_C07F15020</name>
</gene>
<feature type="transmembrane region" description="Helical" evidence="8">
    <location>
        <begin position="168"/>
        <end position="191"/>
    </location>
</feature>
<feature type="transmembrane region" description="Helical" evidence="8">
    <location>
        <begin position="119"/>
        <end position="143"/>
    </location>
</feature>
<feature type="transmembrane region" description="Helical" evidence="8">
    <location>
        <begin position="86"/>
        <end position="107"/>
    </location>
</feature>
<dbReference type="PANTHER" id="PTHR36488">
    <property type="entry name" value="CASP-LIKE PROTEIN 1U1"/>
    <property type="match status" value="1"/>
</dbReference>
<protein>
    <recommendedName>
        <fullName evidence="8">CASP-like protein</fullName>
    </recommendedName>
</protein>
<keyword evidence="4 8" id="KW-1003">Cell membrane</keyword>
<feature type="region of interest" description="Disordered" evidence="9">
    <location>
        <begin position="1"/>
        <end position="25"/>
    </location>
</feature>
<accession>A0A5P1EC17</accession>